<dbReference type="SUPFAM" id="SSF46785">
    <property type="entry name" value="Winged helix' DNA-binding domain"/>
    <property type="match status" value="1"/>
</dbReference>
<dbReference type="Pfam" id="PF07729">
    <property type="entry name" value="FCD"/>
    <property type="match status" value="1"/>
</dbReference>
<dbReference type="InterPro" id="IPR008920">
    <property type="entry name" value="TF_FadR/GntR_C"/>
</dbReference>
<evidence type="ECO:0000313" key="6">
    <source>
        <dbReference type="Proteomes" id="UP000023430"/>
    </source>
</evidence>
<keyword evidence="1" id="KW-0805">Transcription regulation</keyword>
<dbReference type="InterPro" id="IPR036388">
    <property type="entry name" value="WH-like_DNA-bd_sf"/>
</dbReference>
<protein>
    <submittedName>
        <fullName evidence="5">GntR family transcriptional regulator</fullName>
    </submittedName>
</protein>
<dbReference type="SUPFAM" id="SSF48008">
    <property type="entry name" value="GntR ligand-binding domain-like"/>
    <property type="match status" value="1"/>
</dbReference>
<dbReference type="PANTHER" id="PTHR43537:SF5">
    <property type="entry name" value="UXU OPERON TRANSCRIPTIONAL REGULATOR"/>
    <property type="match status" value="1"/>
</dbReference>
<organism evidence="5 6">
    <name type="scientific">Roseivivax isoporae LMG 25204</name>
    <dbReference type="NCBI Taxonomy" id="1449351"/>
    <lineage>
        <taxon>Bacteria</taxon>
        <taxon>Pseudomonadati</taxon>
        <taxon>Pseudomonadota</taxon>
        <taxon>Alphaproteobacteria</taxon>
        <taxon>Rhodobacterales</taxon>
        <taxon>Roseobacteraceae</taxon>
        <taxon>Roseivivax</taxon>
    </lineage>
</organism>
<sequence>MKDADFSAERPQDAQLMATRAQDALWAALRSGRLRDGQFLSMAQLVDLLEFPIAAIREAVKQASSHGLLAALPKRGVQVMEARPETIRECLDFRMALDQEGARRRIAGHALDGLGALRARHVALRDAARAHAAHDMPPEAVETDLSLHDFLAAGLGNSRLADSYAANRMRIAIIQNSRPFVPDRIASAMEEHLAIIDALAARDAAAATEAIRHHCAQTLRWWGVPPVAGALSSRPEAV</sequence>
<gene>
    <name evidence="5" type="ORF">RISW2_05735</name>
</gene>
<evidence type="ECO:0000256" key="1">
    <source>
        <dbReference type="ARBA" id="ARBA00023015"/>
    </source>
</evidence>
<dbReference type="STRING" id="1449351.RISW2_05735"/>
<dbReference type="Proteomes" id="UP000023430">
    <property type="component" value="Unassembled WGS sequence"/>
</dbReference>
<dbReference type="eggNOG" id="COG1802">
    <property type="taxonomic scope" value="Bacteria"/>
</dbReference>
<dbReference type="PATRIC" id="fig|1449351.3.peg.2457"/>
<dbReference type="RefSeq" id="WP_051491984.1">
    <property type="nucleotide sequence ID" value="NZ_JAME01000017.1"/>
</dbReference>
<dbReference type="InterPro" id="IPR036390">
    <property type="entry name" value="WH_DNA-bd_sf"/>
</dbReference>
<feature type="domain" description="GntR C-terminal" evidence="4">
    <location>
        <begin position="89"/>
        <end position="217"/>
    </location>
</feature>
<accession>X7F7B5</accession>
<keyword evidence="2" id="KW-0238">DNA-binding</keyword>
<evidence type="ECO:0000313" key="5">
    <source>
        <dbReference type="EMBL" id="ETX28593.1"/>
    </source>
</evidence>
<proteinExistence type="predicted"/>
<evidence type="ECO:0000256" key="2">
    <source>
        <dbReference type="ARBA" id="ARBA00023125"/>
    </source>
</evidence>
<dbReference type="SMART" id="SM00895">
    <property type="entry name" value="FCD"/>
    <property type="match status" value="1"/>
</dbReference>
<keyword evidence="6" id="KW-1185">Reference proteome</keyword>
<dbReference type="OrthoDB" id="7768882at2"/>
<evidence type="ECO:0000256" key="3">
    <source>
        <dbReference type="ARBA" id="ARBA00023163"/>
    </source>
</evidence>
<keyword evidence="3" id="KW-0804">Transcription</keyword>
<dbReference type="PANTHER" id="PTHR43537">
    <property type="entry name" value="TRANSCRIPTIONAL REGULATOR, GNTR FAMILY"/>
    <property type="match status" value="1"/>
</dbReference>
<dbReference type="EMBL" id="JAME01000017">
    <property type="protein sequence ID" value="ETX28593.1"/>
    <property type="molecule type" value="Genomic_DNA"/>
</dbReference>
<reference evidence="5 6" key="1">
    <citation type="submission" date="2014-01" db="EMBL/GenBank/DDBJ databases">
        <title>Roseivivax isoporae LMG 25204 Genome Sequencing.</title>
        <authorList>
            <person name="Lai Q."/>
            <person name="Li G."/>
            <person name="Shao Z."/>
        </authorList>
    </citation>
    <scope>NUCLEOTIDE SEQUENCE [LARGE SCALE GENOMIC DNA]</scope>
    <source>
        <strain evidence="5 6">LMG 25204</strain>
    </source>
</reference>
<name>X7F7B5_9RHOB</name>
<dbReference type="Gene3D" id="1.10.10.10">
    <property type="entry name" value="Winged helix-like DNA-binding domain superfamily/Winged helix DNA-binding domain"/>
    <property type="match status" value="1"/>
</dbReference>
<evidence type="ECO:0000259" key="4">
    <source>
        <dbReference type="SMART" id="SM00895"/>
    </source>
</evidence>
<dbReference type="Gene3D" id="1.20.120.530">
    <property type="entry name" value="GntR ligand-binding domain-like"/>
    <property type="match status" value="1"/>
</dbReference>
<dbReference type="GO" id="GO:0003677">
    <property type="term" value="F:DNA binding"/>
    <property type="evidence" value="ECO:0007669"/>
    <property type="project" value="UniProtKB-KW"/>
</dbReference>
<comment type="caution">
    <text evidence="5">The sequence shown here is derived from an EMBL/GenBank/DDBJ whole genome shotgun (WGS) entry which is preliminary data.</text>
</comment>
<dbReference type="InterPro" id="IPR011711">
    <property type="entry name" value="GntR_C"/>
</dbReference>
<dbReference type="AlphaFoldDB" id="X7F7B5"/>